<feature type="domain" description="Aminoglycoside phosphotransferase" evidence="1">
    <location>
        <begin position="35"/>
        <end position="262"/>
    </location>
</feature>
<evidence type="ECO:0000313" key="2">
    <source>
        <dbReference type="EMBL" id="TLP92361.1"/>
    </source>
</evidence>
<keyword evidence="3" id="KW-1185">Reference proteome</keyword>
<dbReference type="AlphaFoldDB" id="A0A5R9B8B2"/>
<sequence>MTMHPDEIEVSVPTVEQLILDQFPEWTNETVEELHGAGTENTIFRIGATRAARFPRRASSAADVAEELEREALSISELAGLSPVPAPTPIAIGRPSRHYPFPWSVQSWLPGDVARSQMSADSCELAREIAELVHAFRSAPLKGRRFTGTGRGGTLSDSDTWMETCFFESANLLDVPRLRALWADFRTLPREQPDAMTHGDLIPANIVLRDNHLAGVLDTGNFSAADPSLDLIVAWHFFDVDARNVFREALSIDELEWQRGAAWAFQQAMGLVWYYESSNPTMAQLGRSTLTRICADAELSRALATA</sequence>
<dbReference type="CDD" id="cd05155">
    <property type="entry name" value="APH_ChoK_like_1"/>
    <property type="match status" value="1"/>
</dbReference>
<dbReference type="RefSeq" id="WP_138254317.1">
    <property type="nucleotide sequence ID" value="NZ_VAVZ01000067.1"/>
</dbReference>
<dbReference type="PANTHER" id="PTHR21310:SF42">
    <property type="entry name" value="BIFUNCTIONAL AAC_APH"/>
    <property type="match status" value="1"/>
</dbReference>
<dbReference type="InterPro" id="IPR011009">
    <property type="entry name" value="Kinase-like_dom_sf"/>
</dbReference>
<comment type="caution">
    <text evidence="2">The sequence shown here is derived from an EMBL/GenBank/DDBJ whole genome shotgun (WGS) entry which is preliminary data.</text>
</comment>
<evidence type="ECO:0000259" key="1">
    <source>
        <dbReference type="Pfam" id="PF01636"/>
    </source>
</evidence>
<name>A0A5R9B8B2_9MICC</name>
<dbReference type="InterPro" id="IPR051678">
    <property type="entry name" value="AGP_Transferase"/>
</dbReference>
<dbReference type="OrthoDB" id="9797603at2"/>
<dbReference type="Gene3D" id="3.90.1200.10">
    <property type="match status" value="1"/>
</dbReference>
<dbReference type="GO" id="GO:0016740">
    <property type="term" value="F:transferase activity"/>
    <property type="evidence" value="ECO:0007669"/>
    <property type="project" value="UniProtKB-KW"/>
</dbReference>
<keyword evidence="2" id="KW-0808">Transferase</keyword>
<accession>A0A5R9B8B2</accession>
<dbReference type="Gene3D" id="3.30.200.20">
    <property type="entry name" value="Phosphorylase Kinase, domain 1"/>
    <property type="match status" value="1"/>
</dbReference>
<dbReference type="SUPFAM" id="SSF56112">
    <property type="entry name" value="Protein kinase-like (PK-like)"/>
    <property type="match status" value="1"/>
</dbReference>
<proteinExistence type="predicted"/>
<dbReference type="Proteomes" id="UP000310458">
    <property type="component" value="Unassembled WGS sequence"/>
</dbReference>
<dbReference type="InterPro" id="IPR002575">
    <property type="entry name" value="Aminoglycoside_PTrfase"/>
</dbReference>
<organism evidence="2 3">
    <name type="scientific">Nesterenkonia salmonea</name>
    <dbReference type="NCBI Taxonomy" id="1804987"/>
    <lineage>
        <taxon>Bacteria</taxon>
        <taxon>Bacillati</taxon>
        <taxon>Actinomycetota</taxon>
        <taxon>Actinomycetes</taxon>
        <taxon>Micrococcales</taxon>
        <taxon>Micrococcaceae</taxon>
        <taxon>Nesterenkonia</taxon>
    </lineage>
</organism>
<dbReference type="PANTHER" id="PTHR21310">
    <property type="entry name" value="AMINOGLYCOSIDE PHOSPHOTRANSFERASE-RELATED-RELATED"/>
    <property type="match status" value="1"/>
</dbReference>
<dbReference type="EMBL" id="VAVZ01000067">
    <property type="protein sequence ID" value="TLP92361.1"/>
    <property type="molecule type" value="Genomic_DNA"/>
</dbReference>
<evidence type="ECO:0000313" key="3">
    <source>
        <dbReference type="Proteomes" id="UP000310458"/>
    </source>
</evidence>
<reference evidence="2 3" key="1">
    <citation type="submission" date="2019-05" db="EMBL/GenBank/DDBJ databases">
        <title>Nesterenkonia sp. GY074 isolated from the Southern Atlantic Ocean.</title>
        <authorList>
            <person name="Zhang G."/>
        </authorList>
    </citation>
    <scope>NUCLEOTIDE SEQUENCE [LARGE SCALE GENOMIC DNA]</scope>
    <source>
        <strain evidence="2 3">GY074</strain>
    </source>
</reference>
<protein>
    <submittedName>
        <fullName evidence="2">Aminoglycoside phosphotransferase family protein</fullName>
    </submittedName>
</protein>
<gene>
    <name evidence="2" type="ORF">FEF26_14845</name>
</gene>
<dbReference type="Pfam" id="PF01636">
    <property type="entry name" value="APH"/>
    <property type="match status" value="1"/>
</dbReference>